<dbReference type="Gene3D" id="3.10.450.50">
    <property type="match status" value="1"/>
</dbReference>
<accession>A0A4R6LQ81</accession>
<dbReference type="AlphaFoldDB" id="A0A4R6LQ81"/>
<organism evidence="1 2">
    <name type="scientific">Halanaerobium saccharolyticum</name>
    <dbReference type="NCBI Taxonomy" id="43595"/>
    <lineage>
        <taxon>Bacteria</taxon>
        <taxon>Bacillati</taxon>
        <taxon>Bacillota</taxon>
        <taxon>Clostridia</taxon>
        <taxon>Halanaerobiales</taxon>
        <taxon>Halanaerobiaceae</taxon>
        <taxon>Halanaerobium</taxon>
    </lineage>
</organism>
<name>A0A4R6LQ81_9FIRM</name>
<gene>
    <name evidence="1" type="ORF">DFR79_11267</name>
</gene>
<evidence type="ECO:0000313" key="1">
    <source>
        <dbReference type="EMBL" id="TDO89314.1"/>
    </source>
</evidence>
<dbReference type="OrthoDB" id="5872at2"/>
<evidence type="ECO:0008006" key="3">
    <source>
        <dbReference type="Google" id="ProtNLM"/>
    </source>
</evidence>
<comment type="caution">
    <text evidence="1">The sequence shown here is derived from an EMBL/GenBank/DDBJ whole genome shotgun (WGS) entry which is preliminary data.</text>
</comment>
<dbReference type="EMBL" id="SNWX01000012">
    <property type="protein sequence ID" value="TDO89314.1"/>
    <property type="molecule type" value="Genomic_DNA"/>
</dbReference>
<evidence type="ECO:0000313" key="2">
    <source>
        <dbReference type="Proteomes" id="UP000295064"/>
    </source>
</evidence>
<sequence>MKKDIEKYVREIENIIDVEHESFPLFENPRGKSILYLLRVFEDMCRLQAPIVLLSDSPESMDILIHNHLDKVDMAINWAYDCCKNDDFEIDYEIDGEFYVSAGDTLKHAGFYRSLCDSYILWSRGRNDVEVDKTNNIVKFNLLEDDNLIDAIALTYREQAKISEVPLDDIMENSEIYQNNIHKLIESISFDEKISYSEADEILGIFERISLIQIDKMFTLPEDWDFIGFTLKEFKEFWNILLTKCLLHQSACLYSGKNNLAVESVVLIYTYEDLCQLFLSRTDLSRDKIESIIDILIYDHSIRNIDAIWQPFFNLKDDIYAIAPNMIINNSAERNLITLINKIDQPSYSRISNQKEDVIINSIKNKLSDEFESLNLSFKTELPGELPDIDMACFDSITNTLFIGEIKWLIPTDSIPEVCARDEDLSKGISQIHAILEYLEDNLDDGSKRIFGNNFNKKIHNIYGCVISKNNLGSSALDDSIRIITEQSLIELFNEFDGNLEIITEKIESLAFLPEWNKDFKILEIDMEYAGFKFIFPAIRIKTDTDFVVKDNEVGRNDPCPCGAINPKTKRRMKYKRCCGN</sequence>
<reference evidence="1 2" key="1">
    <citation type="submission" date="2019-03" db="EMBL/GenBank/DDBJ databases">
        <title>Subsurface microbial communities from deep shales in Ohio and West Virginia, USA.</title>
        <authorList>
            <person name="Wrighton K."/>
        </authorList>
    </citation>
    <scope>NUCLEOTIDE SEQUENCE [LARGE SCALE GENOMIC DNA]</scope>
    <source>
        <strain evidence="1 2">MA284_T2</strain>
    </source>
</reference>
<protein>
    <recommendedName>
        <fullName evidence="3">SEC-C motif-containing protein</fullName>
    </recommendedName>
</protein>
<proteinExistence type="predicted"/>
<dbReference type="Proteomes" id="UP000295064">
    <property type="component" value="Unassembled WGS sequence"/>
</dbReference>
<dbReference type="RefSeq" id="WP_133515130.1">
    <property type="nucleotide sequence ID" value="NZ_SNWX01000012.1"/>
</dbReference>